<evidence type="ECO:0000259" key="6">
    <source>
        <dbReference type="Pfam" id="PF08281"/>
    </source>
</evidence>
<evidence type="ECO:0000256" key="1">
    <source>
        <dbReference type="ARBA" id="ARBA00010641"/>
    </source>
</evidence>
<keyword evidence="3" id="KW-0731">Sigma factor</keyword>
<dbReference type="SUPFAM" id="SSF88659">
    <property type="entry name" value="Sigma3 and sigma4 domains of RNA polymerase sigma factors"/>
    <property type="match status" value="1"/>
</dbReference>
<dbReference type="Gene3D" id="1.10.1740.10">
    <property type="match status" value="1"/>
</dbReference>
<reference evidence="7 8" key="1">
    <citation type="submission" date="2020-08" db="EMBL/GenBank/DDBJ databases">
        <title>Sequencing the genomes of 1000 actinobacteria strains.</title>
        <authorList>
            <person name="Klenk H.-P."/>
        </authorList>
    </citation>
    <scope>NUCLEOTIDE SEQUENCE [LARGE SCALE GENOMIC DNA]</scope>
    <source>
        <strain evidence="7 8">DSM 45809</strain>
    </source>
</reference>
<organism evidence="7 8">
    <name type="scientific">Actinoplanes octamycinicus</name>
    <dbReference type="NCBI Taxonomy" id="135948"/>
    <lineage>
        <taxon>Bacteria</taxon>
        <taxon>Bacillati</taxon>
        <taxon>Actinomycetota</taxon>
        <taxon>Actinomycetes</taxon>
        <taxon>Micromonosporales</taxon>
        <taxon>Micromonosporaceae</taxon>
        <taxon>Actinoplanes</taxon>
    </lineage>
</organism>
<accession>A0A7W7GUV3</accession>
<keyword evidence="4" id="KW-0238">DNA-binding</keyword>
<dbReference type="InterPro" id="IPR036388">
    <property type="entry name" value="WH-like_DNA-bd_sf"/>
</dbReference>
<feature type="domain" description="RNA polymerase sigma factor 70 region 4 type 2" evidence="6">
    <location>
        <begin position="116"/>
        <end position="166"/>
    </location>
</feature>
<dbReference type="SUPFAM" id="SSF88946">
    <property type="entry name" value="Sigma2 domain of RNA polymerase sigma factors"/>
    <property type="match status" value="1"/>
</dbReference>
<evidence type="ECO:0000256" key="4">
    <source>
        <dbReference type="ARBA" id="ARBA00023125"/>
    </source>
</evidence>
<dbReference type="Pfam" id="PF08281">
    <property type="entry name" value="Sigma70_r4_2"/>
    <property type="match status" value="1"/>
</dbReference>
<dbReference type="AlphaFoldDB" id="A0A7W7GUV3"/>
<dbReference type="PANTHER" id="PTHR43133">
    <property type="entry name" value="RNA POLYMERASE ECF-TYPE SIGMA FACTO"/>
    <property type="match status" value="1"/>
</dbReference>
<dbReference type="InterPro" id="IPR013325">
    <property type="entry name" value="RNA_pol_sigma_r2"/>
</dbReference>
<comment type="caution">
    <text evidence="7">The sequence shown here is derived from an EMBL/GenBank/DDBJ whole genome shotgun (WGS) entry which is preliminary data.</text>
</comment>
<dbReference type="PANTHER" id="PTHR43133:SF50">
    <property type="entry name" value="ECF RNA POLYMERASE SIGMA FACTOR SIGM"/>
    <property type="match status" value="1"/>
</dbReference>
<dbReference type="RefSeq" id="WP_185039253.1">
    <property type="nucleotide sequence ID" value="NZ_BAABFG010000005.1"/>
</dbReference>
<dbReference type="EMBL" id="JACHNB010000001">
    <property type="protein sequence ID" value="MBB4738696.1"/>
    <property type="molecule type" value="Genomic_DNA"/>
</dbReference>
<keyword evidence="2" id="KW-0805">Transcription regulation</keyword>
<dbReference type="GO" id="GO:0016987">
    <property type="term" value="F:sigma factor activity"/>
    <property type="evidence" value="ECO:0007669"/>
    <property type="project" value="UniProtKB-KW"/>
</dbReference>
<dbReference type="GO" id="GO:0003677">
    <property type="term" value="F:DNA binding"/>
    <property type="evidence" value="ECO:0007669"/>
    <property type="project" value="UniProtKB-KW"/>
</dbReference>
<dbReference type="InterPro" id="IPR013249">
    <property type="entry name" value="RNA_pol_sigma70_r4_t2"/>
</dbReference>
<comment type="similarity">
    <text evidence="1">Belongs to the sigma-70 factor family. ECF subfamily.</text>
</comment>
<evidence type="ECO:0000256" key="5">
    <source>
        <dbReference type="ARBA" id="ARBA00023163"/>
    </source>
</evidence>
<sequence length="174" mass="19081">MAVSVAAVDDRPLPGDMSHEGDGFEAFYRANVDRVYRALAVTLRRDELAGEATAEAMARAYTRWSVVSRLENPAGWVFRVGLNYATSWWRKVRRERPPADDVAHPGPELNESAVFVREALAQLPTPQRAVITCRILLDLTTAETAAALSISEGTVKSRLSRGLSALRSAVDGKE</sequence>
<proteinExistence type="inferred from homology"/>
<dbReference type="InterPro" id="IPR039425">
    <property type="entry name" value="RNA_pol_sigma-70-like"/>
</dbReference>
<gene>
    <name evidence="7" type="ORF">BJY16_002155</name>
</gene>
<keyword evidence="8" id="KW-1185">Reference proteome</keyword>
<keyword evidence="5" id="KW-0804">Transcription</keyword>
<evidence type="ECO:0000256" key="3">
    <source>
        <dbReference type="ARBA" id="ARBA00023082"/>
    </source>
</evidence>
<dbReference type="InterPro" id="IPR014284">
    <property type="entry name" value="RNA_pol_sigma-70_dom"/>
</dbReference>
<name>A0A7W7GUV3_9ACTN</name>
<dbReference type="InterPro" id="IPR013324">
    <property type="entry name" value="RNA_pol_sigma_r3/r4-like"/>
</dbReference>
<evidence type="ECO:0000313" key="7">
    <source>
        <dbReference type="EMBL" id="MBB4738696.1"/>
    </source>
</evidence>
<evidence type="ECO:0000256" key="2">
    <source>
        <dbReference type="ARBA" id="ARBA00023015"/>
    </source>
</evidence>
<dbReference type="CDD" id="cd06171">
    <property type="entry name" value="Sigma70_r4"/>
    <property type="match status" value="1"/>
</dbReference>
<evidence type="ECO:0000313" key="8">
    <source>
        <dbReference type="Proteomes" id="UP000546162"/>
    </source>
</evidence>
<dbReference type="Gene3D" id="1.10.10.10">
    <property type="entry name" value="Winged helix-like DNA-binding domain superfamily/Winged helix DNA-binding domain"/>
    <property type="match status" value="1"/>
</dbReference>
<dbReference type="GO" id="GO:0006352">
    <property type="term" value="P:DNA-templated transcription initiation"/>
    <property type="evidence" value="ECO:0007669"/>
    <property type="project" value="InterPro"/>
</dbReference>
<dbReference type="Proteomes" id="UP000546162">
    <property type="component" value="Unassembled WGS sequence"/>
</dbReference>
<protein>
    <submittedName>
        <fullName evidence="7">RNA polymerase sigma-70 factor (ECF subfamily)</fullName>
    </submittedName>
</protein>
<dbReference type="NCBIfam" id="TIGR02937">
    <property type="entry name" value="sigma70-ECF"/>
    <property type="match status" value="1"/>
</dbReference>